<dbReference type="Pfam" id="PF12796">
    <property type="entry name" value="Ank_2"/>
    <property type="match status" value="4"/>
</dbReference>
<dbReference type="PROSITE" id="PS50297">
    <property type="entry name" value="ANK_REP_REGION"/>
    <property type="match status" value="6"/>
</dbReference>
<evidence type="ECO:0000256" key="2">
    <source>
        <dbReference type="ARBA" id="ARBA00023043"/>
    </source>
</evidence>
<feature type="repeat" description="ANK" evidence="3">
    <location>
        <begin position="687"/>
        <end position="719"/>
    </location>
</feature>
<feature type="repeat" description="ANK" evidence="3">
    <location>
        <begin position="158"/>
        <end position="190"/>
    </location>
</feature>
<dbReference type="SMART" id="SM00248">
    <property type="entry name" value="ANK"/>
    <property type="match status" value="13"/>
</dbReference>
<keyword evidence="1" id="KW-0677">Repeat</keyword>
<keyword evidence="4" id="KW-0472">Membrane</keyword>
<feature type="non-terminal residue" evidence="5">
    <location>
        <position position="1"/>
    </location>
</feature>
<keyword evidence="4" id="KW-0812">Transmembrane</keyword>
<dbReference type="InterPro" id="IPR036770">
    <property type="entry name" value="Ankyrin_rpt-contain_sf"/>
</dbReference>
<dbReference type="EMBL" id="HACM01007682">
    <property type="protein sequence ID" value="CRZ08124.1"/>
    <property type="molecule type" value="Transcribed_RNA"/>
</dbReference>
<proteinExistence type="predicted"/>
<evidence type="ECO:0000313" key="5">
    <source>
        <dbReference type="EMBL" id="CRZ08119.1"/>
    </source>
</evidence>
<feature type="repeat" description="ANK" evidence="3">
    <location>
        <begin position="498"/>
        <end position="530"/>
    </location>
</feature>
<feature type="repeat" description="ANK" evidence="3">
    <location>
        <begin position="224"/>
        <end position="256"/>
    </location>
</feature>
<dbReference type="PANTHER" id="PTHR24198:SF165">
    <property type="entry name" value="ANKYRIN REPEAT-CONTAINING PROTEIN-RELATED"/>
    <property type="match status" value="1"/>
</dbReference>
<name>A0A0H5RHG7_9EUKA</name>
<feature type="transmembrane region" description="Helical" evidence="4">
    <location>
        <begin position="6"/>
        <end position="32"/>
    </location>
</feature>
<dbReference type="AlphaFoldDB" id="A0A0H5RHG7"/>
<dbReference type="SUPFAM" id="SSF48403">
    <property type="entry name" value="Ankyrin repeat"/>
    <property type="match status" value="3"/>
</dbReference>
<organism evidence="5">
    <name type="scientific">Spongospora subterranea</name>
    <dbReference type="NCBI Taxonomy" id="70186"/>
    <lineage>
        <taxon>Eukaryota</taxon>
        <taxon>Sar</taxon>
        <taxon>Rhizaria</taxon>
        <taxon>Endomyxa</taxon>
        <taxon>Phytomyxea</taxon>
        <taxon>Plasmodiophorida</taxon>
        <taxon>Plasmodiophoridae</taxon>
        <taxon>Spongospora</taxon>
    </lineage>
</organism>
<keyword evidence="2 3" id="KW-0040">ANK repeat</keyword>
<keyword evidence="4" id="KW-1133">Transmembrane helix</keyword>
<dbReference type="InterPro" id="IPR002110">
    <property type="entry name" value="Ankyrin_rpt"/>
</dbReference>
<protein>
    <submittedName>
        <fullName evidence="5">Uncharacterized protein</fullName>
    </submittedName>
</protein>
<evidence type="ECO:0000256" key="1">
    <source>
        <dbReference type="ARBA" id="ARBA00022737"/>
    </source>
</evidence>
<dbReference type="PROSITE" id="PS50088">
    <property type="entry name" value="ANK_REPEAT"/>
    <property type="match status" value="7"/>
</dbReference>
<accession>A0A0H5RHG7</accession>
<dbReference type="Pfam" id="PF00023">
    <property type="entry name" value="Ank"/>
    <property type="match status" value="3"/>
</dbReference>
<sequence length="756" mass="84566">LICHSFIGFFVLVVVPMVLNPILLIFVVGFLLQPLNGSKTDLNEAIENGNEFAEQLATTFNPSAVPPYYIKGGIGRNHYWNKPFFSYMITVLDLSLLHCRENIATILIDGGADIFTPDEFGNTPLHIAAFRGLNIAVIKILDKIKMFKPQVIDIKNSVGDTPLHMAVHYNQNLIVERLLDKGADPSITDNNGNTPFHINYPSALTDEIILSCIQHMNVNHRNNNGATLLHTAINCKREVLVKDLLDRGANPIIADHQGLTALHLATLHGLSEQIIVHIIHAWRPKPSDLRFQSGMTEHFYSSLLHSLIRGLNSNLALEVFKLSCDGIINLRAQDGRTALFSATSRFSPETAQILLENGADPTITDSDHLGPFHDTSMTNHLFISMIQNVDVNHRYIDGSTILHLAINLRREVVVKYLLDKGANPTIADNSGNTALHRAIHSNVNEQILVHILDAARPKAADNLGHNKMTHISGCLNGEVNHDDRQIGDYEMINLRNHKGQTALLLAFCYSCDIIAQVLIKRGADPNLADNDGNTPLHFNMPGFLTDEFIISTLKNLDINYRHSQRNTYLHQAARCNRENVIKYLLDRGANPKARNYYKNTVLHLAVEHNLSEQIVIDIIESKDLGQLRPDNKKRRFGFFDGFLSLFSLSMFTHMSKTSKSLKSSHRKPQNTFCETWDKQLLNMQNKCDKTALHLAVSQQRVDLVRLFLKKGASITIKANGETALELAIEKKKANSTPFAATIVELLQSKTLISQLP</sequence>
<evidence type="ECO:0000256" key="4">
    <source>
        <dbReference type="SAM" id="Phobius"/>
    </source>
</evidence>
<dbReference type="PANTHER" id="PTHR24198">
    <property type="entry name" value="ANKYRIN REPEAT AND PROTEIN KINASE DOMAIN-CONTAINING PROTEIN"/>
    <property type="match status" value="1"/>
</dbReference>
<dbReference type="EMBL" id="HACM01007677">
    <property type="protein sequence ID" value="CRZ08119.1"/>
    <property type="molecule type" value="Transcribed_RNA"/>
</dbReference>
<feature type="repeat" description="ANK" evidence="3">
    <location>
        <begin position="564"/>
        <end position="596"/>
    </location>
</feature>
<dbReference type="Gene3D" id="1.25.40.20">
    <property type="entry name" value="Ankyrin repeat-containing domain"/>
    <property type="match status" value="7"/>
</dbReference>
<evidence type="ECO:0000256" key="3">
    <source>
        <dbReference type="PROSITE-ProRule" id="PRU00023"/>
    </source>
</evidence>
<reference evidence="5" key="1">
    <citation type="submission" date="2015-04" db="EMBL/GenBank/DDBJ databases">
        <title>The genome sequence of the plant pathogenic Rhizarian Plasmodiophora brassicae reveals insights in its biotrophic life cycle and the origin of chitin synthesis.</title>
        <authorList>
            <person name="Schwelm A."/>
            <person name="Fogelqvist J."/>
            <person name="Knaust A."/>
            <person name="Julke S."/>
            <person name="Lilja T."/>
            <person name="Dhandapani V."/>
            <person name="Bonilla-Rosso G."/>
            <person name="Karlsson M."/>
            <person name="Shevchenko A."/>
            <person name="Choi S.R."/>
            <person name="Kim H.G."/>
            <person name="Park J.Y."/>
            <person name="Lim Y.P."/>
            <person name="Ludwig-Muller J."/>
            <person name="Dixelius C."/>
        </authorList>
    </citation>
    <scope>NUCLEOTIDE SEQUENCE</scope>
    <source>
        <tissue evidence="5">Potato root galls</tissue>
    </source>
</reference>
<feature type="repeat" description="ANK" evidence="3">
    <location>
        <begin position="397"/>
        <end position="429"/>
    </location>
</feature>
<feature type="repeat" description="ANK" evidence="3">
    <location>
        <begin position="334"/>
        <end position="366"/>
    </location>
</feature>